<evidence type="ECO:0000313" key="4">
    <source>
        <dbReference type="Proteomes" id="UP000326950"/>
    </source>
</evidence>
<proteinExistence type="predicted"/>
<gene>
    <name evidence="3" type="ORF">BDV40DRAFT_296243</name>
</gene>
<sequence>MSHVTQPVSAVVRSSTVSHLSHEWPQDDEQYDQGQNAQRLRIHSVESWLHAKILSLVRQEPSALPIVNPQNPQWFQSAVSTTQIAGPRRIQYSRAGPPRNTTTSPNRSSGGSTTPKKGRKLRFSPAVDPRKVSHEMRKTKLKEILHVMLNGEDANVSWILLCWGTNTNSLILPVKIVNPYDEQGIWQEINRAWYSHRGWWRKCIPFLKVKEVDIVEISIAGQDQRSTKNPKFRNRYVGEFTKEDLCAEKKRLEQDIDGYQPQEYPCPYNPTIGEVNCTDECRSWSDWDSRCPEDRLFEAKRNLARLNLRSQLKFPFTQPHSAALFDLLSRELILSQLNILHKLDTWHCPELGELRFPGLLISEGWEVDPQHTLLPLSATALFIMVVAAKFIYDDWAIAWNVGSFLVSLAALLWMWANHCVA</sequence>
<keyword evidence="2" id="KW-0472">Membrane</keyword>
<dbReference type="Proteomes" id="UP000326950">
    <property type="component" value="Unassembled WGS sequence"/>
</dbReference>
<dbReference type="OrthoDB" id="5103744at2759"/>
<feature type="transmembrane region" description="Helical" evidence="2">
    <location>
        <begin position="397"/>
        <end position="416"/>
    </location>
</feature>
<reference evidence="3 4" key="1">
    <citation type="submission" date="2019-04" db="EMBL/GenBank/DDBJ databases">
        <title>Friends and foes A comparative genomics study of 23 Aspergillus species from section Flavi.</title>
        <authorList>
            <consortium name="DOE Joint Genome Institute"/>
            <person name="Kjaerbolling I."/>
            <person name="Vesth T."/>
            <person name="Frisvad J.C."/>
            <person name="Nybo J.L."/>
            <person name="Theobald S."/>
            <person name="Kildgaard S."/>
            <person name="Isbrandt T."/>
            <person name="Kuo A."/>
            <person name="Sato A."/>
            <person name="Lyhne E.K."/>
            <person name="Kogle M.E."/>
            <person name="Wiebenga A."/>
            <person name="Kun R.S."/>
            <person name="Lubbers R.J."/>
            <person name="Makela M.R."/>
            <person name="Barry K."/>
            <person name="Chovatia M."/>
            <person name="Clum A."/>
            <person name="Daum C."/>
            <person name="Haridas S."/>
            <person name="He G."/>
            <person name="LaButti K."/>
            <person name="Lipzen A."/>
            <person name="Mondo S."/>
            <person name="Riley R."/>
            <person name="Salamov A."/>
            <person name="Simmons B.A."/>
            <person name="Magnuson J.K."/>
            <person name="Henrissat B."/>
            <person name="Mortensen U.H."/>
            <person name="Larsen T.O."/>
            <person name="Devries R.P."/>
            <person name="Grigoriev I.V."/>
            <person name="Machida M."/>
            <person name="Baker S.E."/>
            <person name="Andersen M.R."/>
        </authorList>
    </citation>
    <scope>NUCLEOTIDE SEQUENCE [LARGE SCALE GENOMIC DNA]</scope>
    <source>
        <strain evidence="3 4">CBS 117626</strain>
    </source>
</reference>
<dbReference type="EMBL" id="ML738592">
    <property type="protein sequence ID" value="KAE8166814.1"/>
    <property type="molecule type" value="Genomic_DNA"/>
</dbReference>
<feature type="region of interest" description="Disordered" evidence="1">
    <location>
        <begin position="79"/>
        <end position="129"/>
    </location>
</feature>
<feature type="compositionally biased region" description="Polar residues" evidence="1">
    <location>
        <begin position="99"/>
        <end position="115"/>
    </location>
</feature>
<organism evidence="3 4">
    <name type="scientific">Aspergillus tamarii</name>
    <dbReference type="NCBI Taxonomy" id="41984"/>
    <lineage>
        <taxon>Eukaryota</taxon>
        <taxon>Fungi</taxon>
        <taxon>Dikarya</taxon>
        <taxon>Ascomycota</taxon>
        <taxon>Pezizomycotina</taxon>
        <taxon>Eurotiomycetes</taxon>
        <taxon>Eurotiomycetidae</taxon>
        <taxon>Eurotiales</taxon>
        <taxon>Aspergillaceae</taxon>
        <taxon>Aspergillus</taxon>
        <taxon>Aspergillus subgen. Circumdati</taxon>
    </lineage>
</organism>
<name>A0A5N6V7G6_ASPTM</name>
<keyword evidence="4" id="KW-1185">Reference proteome</keyword>
<evidence type="ECO:0000256" key="2">
    <source>
        <dbReference type="SAM" id="Phobius"/>
    </source>
</evidence>
<evidence type="ECO:0000256" key="1">
    <source>
        <dbReference type="SAM" id="MobiDB-lite"/>
    </source>
</evidence>
<dbReference type="AlphaFoldDB" id="A0A5N6V7G6"/>
<protein>
    <submittedName>
        <fullName evidence="3">Uncharacterized protein</fullName>
    </submittedName>
</protein>
<keyword evidence="2" id="KW-0812">Transmembrane</keyword>
<keyword evidence="2" id="KW-1133">Transmembrane helix</keyword>
<evidence type="ECO:0000313" key="3">
    <source>
        <dbReference type="EMBL" id="KAE8166814.1"/>
    </source>
</evidence>
<accession>A0A5N6V7G6</accession>